<dbReference type="Pfam" id="PF04357">
    <property type="entry name" value="TamB"/>
    <property type="match status" value="1"/>
</dbReference>
<evidence type="ECO:0000256" key="5">
    <source>
        <dbReference type="SAM" id="Phobius"/>
    </source>
</evidence>
<protein>
    <submittedName>
        <fullName evidence="7">Translocation/assembly module TamB domain-containing protein</fullName>
    </submittedName>
</protein>
<reference evidence="7 8" key="1">
    <citation type="submission" date="2024-08" db="EMBL/GenBank/DDBJ databases">
        <authorList>
            <person name="Lu H."/>
        </authorList>
    </citation>
    <scope>NUCLEOTIDE SEQUENCE [LARGE SCALE GENOMIC DNA]</scope>
    <source>
        <strain evidence="7 8">BYS78W</strain>
    </source>
</reference>
<name>A0ABW7HBE5_9BURK</name>
<dbReference type="PANTHER" id="PTHR36985">
    <property type="entry name" value="TRANSLOCATION AND ASSEMBLY MODULE SUBUNIT TAMB"/>
    <property type="match status" value="1"/>
</dbReference>
<sequence length="1304" mass="139451">MRRSFRILRNGLIALAVTVVALAGFIAWLLRSETGGAWVLARLPGLQIEAPEGSLMGDFRARRVLLKWAQGEAELRGLHWSGLGLSAGDGVLQARELVVDEIIIRSQPSTSPTVEPPELTLPLGVDIARLYVGSLSWAADQPPLQALAAEIHLPRHGTHHIKLAGARWQHLLMAGDVKVESAAPLQTEATLTVQQNEATDLPWLAVAAARGPLARLTAKAELEAAHQALKVEGQVRPFSPWPVNALQLQADKFDLSAVMPGLPRTALTGTARLDAPARDAEATLKAELGNAAAGRWDQHALPVRQLSLAVAGRPDQLTSLRLTTLDAELNGGARVQGKGRREANGRWQLDAHVQGLRPELLDARATPARLDGPLTLSGGPKDPLAARLDLNGTLQARPLRVQARVQGRLQETGSTWQIEDARLTSGDAELQASGSIEVPHAGLPSARLKAQMRQFDPHLLWRGEPGSAWARLPGTTRLNADTQLDLRGNSPDNLVGTVDARLLPGQFAGLPVQGQFSVKRPRAADAAAFDADARLGSNHVQARGEARATAIAAQWQLQAPKLAEFNPLLALAEQPSIAGQAEGDGDVQLVRAKPGAGWRVGGNGKLALTSASAQGVTVANARSRWTLPLPGMDGDGPLGLALEVNGVKHARGELKLARIDVQGRRSAHQIQAQIAGRARPTADQDLNVGITTQAQGRWDGETWAGRIARLDVAPLRPNTPALLAASGVNLKVGPGLQVTAEPGRAEVGGAFVRWQALSWHGGDQPEARADLQLEDLAVAPLMARWQPDFGWGGDLRITGHASLLLNDRLTADVLLDRQSGDLRVTDEFGTRPLGLTDLRLALTVRDGVWQFAEGLAGKELGALSGALTLRPPKLWPDLATPVEGVVQANVADLSTWGRWVPAGWRLGGRAAAVVQIGGRLGGPDLTGHAEGEGLALRQLLYGVDFTDGRFALDLQGQHAELTKLEARAGDGWLRATGHAELGAKPSAHVELKADKLRVLSRVDRRIVASGETTLDFDDKGLQLAGKLRADEGLFDFTRADAPTLADDVTVLRGARTAEPSAPATPGTARSTRIDVALDFGNDFKVRGRGLTTTLRGQLQVAQKDGTPLRLTGKLRADGGQYAAYGQKLEIERGDITFTGALDNPSLDLLAVRPNLDTRVGVRVGGTAQAPRVSLYSEPDMSDTDKLSWLLMGRAPDTLGRTDTALLQRAAVALLSGEGEGATGKALRQLGLDELSLSQSDDDTKATIVRLGKQISRRWYVGYERSLNATTGSWQLIYRIAQRFTLRAQSGDDNAVDVIWQWKWN</sequence>
<feature type="transmembrane region" description="Helical" evidence="5">
    <location>
        <begin position="12"/>
        <end position="30"/>
    </location>
</feature>
<keyword evidence="2 5" id="KW-0812">Transmembrane</keyword>
<evidence type="ECO:0000313" key="8">
    <source>
        <dbReference type="Proteomes" id="UP001606134"/>
    </source>
</evidence>
<evidence type="ECO:0000313" key="7">
    <source>
        <dbReference type="EMBL" id="MFG6487234.1"/>
    </source>
</evidence>
<dbReference type="EMBL" id="JBIGIC010000005">
    <property type="protein sequence ID" value="MFG6487234.1"/>
    <property type="molecule type" value="Genomic_DNA"/>
</dbReference>
<dbReference type="PANTHER" id="PTHR36985:SF1">
    <property type="entry name" value="TRANSLOCATION AND ASSEMBLY MODULE SUBUNIT TAMB"/>
    <property type="match status" value="1"/>
</dbReference>
<organism evidence="7 8">
    <name type="scientific">Pelomonas candidula</name>
    <dbReference type="NCBI Taxonomy" id="3299025"/>
    <lineage>
        <taxon>Bacteria</taxon>
        <taxon>Pseudomonadati</taxon>
        <taxon>Pseudomonadota</taxon>
        <taxon>Betaproteobacteria</taxon>
        <taxon>Burkholderiales</taxon>
        <taxon>Sphaerotilaceae</taxon>
        <taxon>Roseateles</taxon>
    </lineage>
</organism>
<comment type="caution">
    <text evidence="7">The sequence shown here is derived from an EMBL/GenBank/DDBJ whole genome shotgun (WGS) entry which is preliminary data.</text>
</comment>
<proteinExistence type="predicted"/>
<evidence type="ECO:0000256" key="2">
    <source>
        <dbReference type="ARBA" id="ARBA00022692"/>
    </source>
</evidence>
<evidence type="ECO:0000259" key="6">
    <source>
        <dbReference type="Pfam" id="PF04357"/>
    </source>
</evidence>
<evidence type="ECO:0000256" key="1">
    <source>
        <dbReference type="ARBA" id="ARBA00004167"/>
    </source>
</evidence>
<comment type="subcellular location">
    <subcellularLocation>
        <location evidence="1">Membrane</location>
        <topology evidence="1">Single-pass membrane protein</topology>
    </subcellularLocation>
</comment>
<dbReference type="Proteomes" id="UP001606134">
    <property type="component" value="Unassembled WGS sequence"/>
</dbReference>
<dbReference type="InterPro" id="IPR007452">
    <property type="entry name" value="TamB_C"/>
</dbReference>
<keyword evidence="8" id="KW-1185">Reference proteome</keyword>
<keyword evidence="4 5" id="KW-0472">Membrane</keyword>
<keyword evidence="3 5" id="KW-1133">Transmembrane helix</keyword>
<accession>A0ABW7HBE5</accession>
<gene>
    <name evidence="7" type="ORF">ACG04R_11180</name>
</gene>
<evidence type="ECO:0000256" key="4">
    <source>
        <dbReference type="ARBA" id="ARBA00023136"/>
    </source>
</evidence>
<evidence type="ECO:0000256" key="3">
    <source>
        <dbReference type="ARBA" id="ARBA00022989"/>
    </source>
</evidence>
<dbReference type="RefSeq" id="WP_394409691.1">
    <property type="nucleotide sequence ID" value="NZ_JBIGIC010000005.1"/>
</dbReference>
<feature type="domain" description="Translocation and assembly module TamB C-terminal" evidence="6">
    <location>
        <begin position="964"/>
        <end position="1303"/>
    </location>
</feature>